<feature type="signal peptide" evidence="2">
    <location>
        <begin position="1"/>
        <end position="21"/>
    </location>
</feature>
<dbReference type="PANTHER" id="PTHR31284">
    <property type="entry name" value="ACID PHOSPHATASE-LIKE PROTEIN"/>
    <property type="match status" value="1"/>
</dbReference>
<keyword evidence="3" id="KW-0449">Lipoprotein</keyword>
<dbReference type="OrthoDB" id="193314at2"/>
<proteinExistence type="predicted"/>
<dbReference type="PIRSF" id="PIRSF019271">
    <property type="entry name" value="Acid_Ptase_C"/>
    <property type="match status" value="1"/>
</dbReference>
<evidence type="ECO:0000313" key="4">
    <source>
        <dbReference type="Proteomes" id="UP000773614"/>
    </source>
</evidence>
<dbReference type="NCBIfam" id="TIGR01533">
    <property type="entry name" value="lipo_e_P4"/>
    <property type="match status" value="1"/>
</dbReference>
<reference evidence="3" key="1">
    <citation type="submission" date="2019-03" db="EMBL/GenBank/DDBJ databases">
        <title>Afifella sp. nov., isolated from activated sludge.</title>
        <authorList>
            <person name="Li Q."/>
            <person name="Liu Y."/>
        </authorList>
    </citation>
    <scope>NUCLEOTIDE SEQUENCE</scope>
    <source>
        <strain evidence="3">L72</strain>
    </source>
</reference>
<dbReference type="PANTHER" id="PTHR31284:SF10">
    <property type="entry name" value="ACID PHOSPHATASE-LIKE PROTEIN"/>
    <property type="match status" value="1"/>
</dbReference>
<dbReference type="SFLD" id="SFLDS00003">
    <property type="entry name" value="Haloacid_Dehalogenase"/>
    <property type="match status" value="1"/>
</dbReference>
<dbReference type="SFLD" id="SFLDG01125">
    <property type="entry name" value="C1.1:_Acid_Phosphatase_Like"/>
    <property type="match status" value="1"/>
</dbReference>
<dbReference type="InterPro" id="IPR005519">
    <property type="entry name" value="Acid_phosphat_B-like"/>
</dbReference>
<feature type="chain" id="PRO_5038110129" evidence="2">
    <location>
        <begin position="22"/>
        <end position="281"/>
    </location>
</feature>
<name>A0A964WTP8_9HYPH</name>
<evidence type="ECO:0000256" key="2">
    <source>
        <dbReference type="SAM" id="SignalP"/>
    </source>
</evidence>
<protein>
    <submittedName>
        <fullName evidence="3">5'-nucleotidase, lipoprotein e(P4) family</fullName>
    </submittedName>
</protein>
<dbReference type="SUPFAM" id="SSF56784">
    <property type="entry name" value="HAD-like"/>
    <property type="match status" value="1"/>
</dbReference>
<evidence type="ECO:0000313" key="3">
    <source>
        <dbReference type="EMBL" id="MYZ48213.1"/>
    </source>
</evidence>
<comment type="caution">
    <text evidence="3">The sequence shown here is derived from an EMBL/GenBank/DDBJ whole genome shotgun (WGS) entry which is preliminary data.</text>
</comment>
<dbReference type="AlphaFoldDB" id="A0A964WTP8"/>
<dbReference type="InterPro" id="IPR023214">
    <property type="entry name" value="HAD_sf"/>
</dbReference>
<evidence type="ECO:0000256" key="1">
    <source>
        <dbReference type="ARBA" id="ARBA00022729"/>
    </source>
</evidence>
<gene>
    <name evidence="3" type="ORF">E4O86_10875</name>
</gene>
<organism evidence="3 4">
    <name type="scientific">Propylenella binzhouense</name>
    <dbReference type="NCBI Taxonomy" id="2555902"/>
    <lineage>
        <taxon>Bacteria</taxon>
        <taxon>Pseudomonadati</taxon>
        <taxon>Pseudomonadota</taxon>
        <taxon>Alphaproteobacteria</taxon>
        <taxon>Hyphomicrobiales</taxon>
        <taxon>Propylenellaceae</taxon>
        <taxon>Propylenella</taxon>
    </lineage>
</organism>
<dbReference type="GO" id="GO:0009279">
    <property type="term" value="C:cell outer membrane"/>
    <property type="evidence" value="ECO:0007669"/>
    <property type="project" value="InterPro"/>
</dbReference>
<accession>A0A964WTP8</accession>
<dbReference type="InterPro" id="IPR006423">
    <property type="entry name" value="Lipo_e_P4"/>
</dbReference>
<dbReference type="Gene3D" id="3.40.50.1000">
    <property type="entry name" value="HAD superfamily/HAD-like"/>
    <property type="match status" value="1"/>
</dbReference>
<dbReference type="InterPro" id="IPR036412">
    <property type="entry name" value="HAD-like_sf"/>
</dbReference>
<sequence>MRLSACAAVVLAIGFAAEARAQEAVPQNDLLNATLWMQDSVEYKATVLGLFALARIRLDEGLADPAWTALPEMQGEKFGDRPPAIIVDLDETVLDNNRYQASLVTRRTDFSSKEWTKYVNDKVTDAVIGAVDFAKYADAKGVKVFYVSNRTKEEEPATAENMAALGFPMGGNVDTILARGERPDWKSAKESRMKVVADGYRVLLVMGDNLADFTDKASGTRAERNAVLEADMAHWGKDWIMFPNPEYGSWESSAFGGDYKKSADERRKMKIEALKAWEPKS</sequence>
<dbReference type="Pfam" id="PF03767">
    <property type="entry name" value="Acid_phosphat_B"/>
    <property type="match status" value="1"/>
</dbReference>
<dbReference type="Proteomes" id="UP000773614">
    <property type="component" value="Unassembled WGS sequence"/>
</dbReference>
<keyword evidence="4" id="KW-1185">Reference proteome</keyword>
<dbReference type="EMBL" id="SPKJ01000031">
    <property type="protein sequence ID" value="MYZ48213.1"/>
    <property type="molecule type" value="Genomic_DNA"/>
</dbReference>
<keyword evidence="1 2" id="KW-0732">Signal</keyword>